<dbReference type="SUPFAM" id="SSF52058">
    <property type="entry name" value="L domain-like"/>
    <property type="match status" value="1"/>
</dbReference>
<comment type="caution">
    <text evidence="6">The sequence shown here is derived from an EMBL/GenBank/DDBJ whole genome shotgun (WGS) entry which is preliminary data.</text>
</comment>
<protein>
    <recommendedName>
        <fullName evidence="8">NB-ARC domain-containing protein</fullName>
    </recommendedName>
</protein>
<dbReference type="Pfam" id="PF23559">
    <property type="entry name" value="WHD_DRP"/>
    <property type="match status" value="1"/>
</dbReference>
<feature type="domain" description="Disease resistance R13L4/SHOC-2-like LRR" evidence="5">
    <location>
        <begin position="358"/>
        <end position="748"/>
    </location>
</feature>
<keyword evidence="7" id="KW-1185">Reference proteome</keyword>
<dbReference type="Proteomes" id="UP000823388">
    <property type="component" value="Chromosome 1N"/>
</dbReference>
<dbReference type="GO" id="GO:0002758">
    <property type="term" value="P:innate immune response-activating signaling pathway"/>
    <property type="evidence" value="ECO:0007669"/>
    <property type="project" value="UniProtKB-ARBA"/>
</dbReference>
<evidence type="ECO:0000259" key="5">
    <source>
        <dbReference type="Pfam" id="PF23598"/>
    </source>
</evidence>
<feature type="domain" description="NB-ARC" evidence="3">
    <location>
        <begin position="2"/>
        <end position="155"/>
    </location>
</feature>
<dbReference type="InterPro" id="IPR027417">
    <property type="entry name" value="P-loop_NTPase"/>
</dbReference>
<dbReference type="EMBL" id="CM029038">
    <property type="protein sequence ID" value="KAG2652477.1"/>
    <property type="molecule type" value="Genomic_DNA"/>
</dbReference>
<accession>A0A8T0X148</accession>
<dbReference type="InterPro" id="IPR042197">
    <property type="entry name" value="Apaf_helical"/>
</dbReference>
<dbReference type="GO" id="GO:0043531">
    <property type="term" value="F:ADP binding"/>
    <property type="evidence" value="ECO:0007669"/>
    <property type="project" value="InterPro"/>
</dbReference>
<dbReference type="InterPro" id="IPR002182">
    <property type="entry name" value="NB-ARC"/>
</dbReference>
<evidence type="ECO:0000313" key="6">
    <source>
        <dbReference type="EMBL" id="KAG2652477.1"/>
    </source>
</evidence>
<feature type="domain" description="Disease resistance protein winged helix" evidence="4">
    <location>
        <begin position="240"/>
        <end position="311"/>
    </location>
</feature>
<dbReference type="InterPro" id="IPR036388">
    <property type="entry name" value="WH-like_DNA-bd_sf"/>
</dbReference>
<evidence type="ECO:0000259" key="4">
    <source>
        <dbReference type="Pfam" id="PF23559"/>
    </source>
</evidence>
<dbReference type="InterPro" id="IPR055414">
    <property type="entry name" value="LRR_R13L4/SHOC2-like"/>
</dbReference>
<dbReference type="PANTHER" id="PTHR23155:SF1028">
    <property type="entry name" value="OS08G0174800 PROTEIN"/>
    <property type="match status" value="1"/>
</dbReference>
<reference evidence="6" key="1">
    <citation type="submission" date="2020-05" db="EMBL/GenBank/DDBJ databases">
        <title>WGS assembly of Panicum virgatum.</title>
        <authorList>
            <person name="Lovell J.T."/>
            <person name="Jenkins J."/>
            <person name="Shu S."/>
            <person name="Juenger T.E."/>
            <person name="Schmutz J."/>
        </authorList>
    </citation>
    <scope>NUCLEOTIDE SEQUENCE</scope>
    <source>
        <strain evidence="6">AP13</strain>
    </source>
</reference>
<dbReference type="GO" id="GO:0042742">
    <property type="term" value="P:defense response to bacterium"/>
    <property type="evidence" value="ECO:0007669"/>
    <property type="project" value="UniProtKB-ARBA"/>
</dbReference>
<dbReference type="Gene3D" id="1.10.8.430">
    <property type="entry name" value="Helical domain of apoptotic protease-activating factors"/>
    <property type="match status" value="1"/>
</dbReference>
<evidence type="ECO:0000313" key="7">
    <source>
        <dbReference type="Proteomes" id="UP000823388"/>
    </source>
</evidence>
<dbReference type="FunFam" id="1.10.10.10:FF:000322">
    <property type="entry name" value="Probable disease resistance protein At1g63360"/>
    <property type="match status" value="1"/>
</dbReference>
<dbReference type="InterPro" id="IPR032675">
    <property type="entry name" value="LRR_dom_sf"/>
</dbReference>
<proteinExistence type="predicted"/>
<dbReference type="Gene3D" id="3.80.10.10">
    <property type="entry name" value="Ribonuclease Inhibitor"/>
    <property type="match status" value="1"/>
</dbReference>
<evidence type="ECO:0008006" key="8">
    <source>
        <dbReference type="Google" id="ProtNLM"/>
    </source>
</evidence>
<dbReference type="InterPro" id="IPR058922">
    <property type="entry name" value="WHD_DRP"/>
</dbReference>
<dbReference type="PANTHER" id="PTHR23155">
    <property type="entry name" value="DISEASE RESISTANCE PROTEIN RP"/>
    <property type="match status" value="1"/>
</dbReference>
<evidence type="ECO:0000256" key="1">
    <source>
        <dbReference type="ARBA" id="ARBA00022737"/>
    </source>
</evidence>
<keyword evidence="2" id="KW-0611">Plant defense</keyword>
<dbReference type="Gene3D" id="1.10.10.10">
    <property type="entry name" value="Winged helix-like DNA-binding domain superfamily/Winged helix DNA-binding domain"/>
    <property type="match status" value="1"/>
</dbReference>
<dbReference type="PRINTS" id="PR00364">
    <property type="entry name" value="DISEASERSIST"/>
</dbReference>
<dbReference type="GO" id="GO:0009626">
    <property type="term" value="P:plant-type hypersensitive response"/>
    <property type="evidence" value="ECO:0007669"/>
    <property type="project" value="UniProtKB-ARBA"/>
</dbReference>
<evidence type="ECO:0000256" key="2">
    <source>
        <dbReference type="ARBA" id="ARBA00022821"/>
    </source>
</evidence>
<dbReference type="Gene3D" id="3.40.50.300">
    <property type="entry name" value="P-loop containing nucleotide triphosphate hydrolases"/>
    <property type="match status" value="1"/>
</dbReference>
<dbReference type="Pfam" id="PF00931">
    <property type="entry name" value="NB-ARC"/>
    <property type="match status" value="1"/>
</dbReference>
<dbReference type="SUPFAM" id="SSF52540">
    <property type="entry name" value="P-loop containing nucleoside triphosphate hydrolases"/>
    <property type="match status" value="1"/>
</dbReference>
<dbReference type="FunFam" id="3.40.50.300:FF:001091">
    <property type="entry name" value="Probable disease resistance protein At1g61300"/>
    <property type="match status" value="1"/>
</dbReference>
<dbReference type="OrthoDB" id="1306028at2759"/>
<name>A0A8T0X148_PANVG</name>
<evidence type="ECO:0000259" key="3">
    <source>
        <dbReference type="Pfam" id="PF00931"/>
    </source>
</evidence>
<gene>
    <name evidence="6" type="ORF">PVAP13_1NG339100</name>
</gene>
<dbReference type="InterPro" id="IPR044974">
    <property type="entry name" value="Disease_R_plants"/>
</dbReference>
<dbReference type="AlphaFoldDB" id="A0A8T0X148"/>
<organism evidence="6 7">
    <name type="scientific">Panicum virgatum</name>
    <name type="common">Blackwell switchgrass</name>
    <dbReference type="NCBI Taxonomy" id="38727"/>
    <lineage>
        <taxon>Eukaryota</taxon>
        <taxon>Viridiplantae</taxon>
        <taxon>Streptophyta</taxon>
        <taxon>Embryophyta</taxon>
        <taxon>Tracheophyta</taxon>
        <taxon>Spermatophyta</taxon>
        <taxon>Magnoliopsida</taxon>
        <taxon>Liliopsida</taxon>
        <taxon>Poales</taxon>
        <taxon>Poaceae</taxon>
        <taxon>PACMAD clade</taxon>
        <taxon>Panicoideae</taxon>
        <taxon>Panicodae</taxon>
        <taxon>Paniceae</taxon>
        <taxon>Panicinae</taxon>
        <taxon>Panicum</taxon>
        <taxon>Panicum sect. Hiantes</taxon>
    </lineage>
</organism>
<dbReference type="Pfam" id="PF23598">
    <property type="entry name" value="LRR_14"/>
    <property type="match status" value="1"/>
</dbReference>
<sequence>MVVAIVGFGGLGKTTLAKQVFDKIAGNFGCTAFVPVSRNPDINKVLRDILLDFNSGDSPEALRQLDKRQLINKLRKYIEGKRYLVAVDDIWSKDAWIILDSALFRNNHGSRIIVTTRKNDVAEECCPSSLDHVYRMDPLDKNDSENLFVEKAFGRKGCPPNLRDVCGKILKKCAGSPLAIVTLSGLLRNKVTVSQCEEVLHSLSNAVPEDSDVDAMRKILSFSYFDLPHHLRTCLLYFSMFPEDIMIRRKRLLNMWIAEGFVHCSDGRNKTEIAGHYFAQLISRNLIQPVDIQYDGQAQACRVHDTILDFIVSKSLEENFVSFLGYQLGRPDDKVRRLSIHYQKFQDGAGLAGQDLSHVRSLCIFGEPLHKSCTVSLRGLTNLRVFDARNGSPYYTERDDELFDVVLTFPHIDFDVSESPQLKYLDMYELMPMEMARQFYTREVLTGIANLQYLETLDLRSAMVKELPSDIYKLQQLVRLFIRPRVILATGIGRMEALEELKEISIYSFYSLEFLQELAQLTKLRSIHIRMEDGQIGLEQELVLISSIYKLSMCNLHSLKIEFFNNCDAQYGTYALSLQYPLQSLRKFQMRHIHFTKIPNWMGSLNHLEKLALEVGEMEQKDLDILGELPSLLYLFFAVIECPKEMLTFRESTGFHCLKYLDVGNILNGAVMLEFQAGSMPRLEHLELAIHTSDSTLCGCFVSGIEHLNMLTRVRILIFKEPDQDGVATDVESAITSAVDKLPNNPTLRIEFWAFGMRHAKLLIKGEPLKVTLWFSRFHVLLSKENGHHFYYCVCWCDSCASFVVMLACLFVLNLEYICIF</sequence>
<keyword evidence="1" id="KW-0677">Repeat</keyword>